<reference evidence="9" key="1">
    <citation type="submission" date="2025-08" db="UniProtKB">
        <authorList>
            <consortium name="RefSeq"/>
        </authorList>
    </citation>
    <scope>IDENTIFICATION</scope>
    <source>
        <tissue evidence="9">Etiolated seedlings</tissue>
    </source>
</reference>
<dbReference type="PANTHER" id="PTHR36427:SF3">
    <property type="entry name" value="LARGE RIBOSOMAL SUBUNIT PROTEIN UL1M"/>
    <property type="match status" value="1"/>
</dbReference>
<evidence type="ECO:0000256" key="5">
    <source>
        <dbReference type="ARBA" id="ARBA00023274"/>
    </source>
</evidence>
<dbReference type="STRING" id="3827.A0A1S2Z256"/>
<dbReference type="SUPFAM" id="SSF56808">
    <property type="entry name" value="Ribosomal protein L1"/>
    <property type="match status" value="1"/>
</dbReference>
<dbReference type="GO" id="GO:0006412">
    <property type="term" value="P:translation"/>
    <property type="evidence" value="ECO:0007669"/>
    <property type="project" value="InterPro"/>
</dbReference>
<evidence type="ECO:0000313" key="9">
    <source>
        <dbReference type="RefSeq" id="XP_004513669.1"/>
    </source>
</evidence>
<dbReference type="Gene3D" id="3.30.190.20">
    <property type="match status" value="1"/>
</dbReference>
<dbReference type="RefSeq" id="XP_004513669.1">
    <property type="nucleotide sequence ID" value="XM_004513612.1"/>
</dbReference>
<organism evidence="8 9">
    <name type="scientific">Cicer arietinum</name>
    <name type="common">Chickpea</name>
    <name type="synonym">Garbanzo</name>
    <dbReference type="NCBI Taxonomy" id="3827"/>
    <lineage>
        <taxon>Eukaryota</taxon>
        <taxon>Viridiplantae</taxon>
        <taxon>Streptophyta</taxon>
        <taxon>Embryophyta</taxon>
        <taxon>Tracheophyta</taxon>
        <taxon>Spermatophyta</taxon>
        <taxon>Magnoliopsida</taxon>
        <taxon>eudicotyledons</taxon>
        <taxon>Gunneridae</taxon>
        <taxon>Pentapetalae</taxon>
        <taxon>rosids</taxon>
        <taxon>fabids</taxon>
        <taxon>Fabales</taxon>
        <taxon>Fabaceae</taxon>
        <taxon>Papilionoideae</taxon>
        <taxon>50 kb inversion clade</taxon>
        <taxon>NPAAA clade</taxon>
        <taxon>Hologalegina</taxon>
        <taxon>IRL clade</taxon>
        <taxon>Cicereae</taxon>
        <taxon>Cicer</taxon>
    </lineage>
</organism>
<dbReference type="Proteomes" id="UP000087171">
    <property type="component" value="Unplaced"/>
</dbReference>
<evidence type="ECO:0000313" key="8">
    <source>
        <dbReference type="Proteomes" id="UP000087171"/>
    </source>
</evidence>
<dbReference type="GeneID" id="101495305"/>
<protein>
    <recommendedName>
        <fullName evidence="7">Ribosomal protein</fullName>
    </recommendedName>
</protein>
<name>A0A1S2Z256_CICAR</name>
<dbReference type="HAMAP" id="MF_01318_B">
    <property type="entry name" value="Ribosomal_uL1_B"/>
    <property type="match status" value="1"/>
</dbReference>
<evidence type="ECO:0000256" key="4">
    <source>
        <dbReference type="ARBA" id="ARBA00022980"/>
    </source>
</evidence>
<dbReference type="InterPro" id="IPR023673">
    <property type="entry name" value="Ribosomal_uL1_CS"/>
</dbReference>
<evidence type="ECO:0000256" key="7">
    <source>
        <dbReference type="RuleBase" id="RU000659"/>
    </source>
</evidence>
<keyword evidence="4 7" id="KW-0689">Ribosomal protein</keyword>
<dbReference type="GO" id="GO:0015934">
    <property type="term" value="C:large ribosomal subunit"/>
    <property type="evidence" value="ECO:0007669"/>
    <property type="project" value="InterPro"/>
</dbReference>
<comment type="similarity">
    <text evidence="1 7">Belongs to the universal ribosomal protein uL1 family.</text>
</comment>
<evidence type="ECO:0000256" key="3">
    <source>
        <dbReference type="ARBA" id="ARBA00022884"/>
    </source>
</evidence>
<proteinExistence type="inferred from homology"/>
<dbReference type="InterPro" id="IPR023674">
    <property type="entry name" value="Ribosomal_uL1-like"/>
</dbReference>
<dbReference type="GO" id="GO:0019843">
    <property type="term" value="F:rRNA binding"/>
    <property type="evidence" value="ECO:0007669"/>
    <property type="project" value="UniProtKB-KW"/>
</dbReference>
<dbReference type="eggNOG" id="KOG1569">
    <property type="taxonomic scope" value="Eukaryota"/>
</dbReference>
<dbReference type="AlphaFoldDB" id="A0A1S2Z256"/>
<dbReference type="CDD" id="cd00403">
    <property type="entry name" value="Ribosomal_L1"/>
    <property type="match status" value="1"/>
</dbReference>
<dbReference type="InterPro" id="IPR016095">
    <property type="entry name" value="Ribosomal_uL1_3-a/b-sand"/>
</dbReference>
<evidence type="ECO:0000256" key="2">
    <source>
        <dbReference type="ARBA" id="ARBA00022730"/>
    </source>
</evidence>
<dbReference type="PaxDb" id="3827-XP_004513669.1"/>
<dbReference type="FunFam" id="3.40.50.790:FF:000001">
    <property type="entry name" value="50S ribosomal protein L1"/>
    <property type="match status" value="1"/>
</dbReference>
<dbReference type="PANTHER" id="PTHR36427">
    <property type="entry name" value="54S RIBOSOMAL PROTEIN L1, MITOCHONDRIAL"/>
    <property type="match status" value="1"/>
</dbReference>
<gene>
    <name evidence="9" type="primary">LOC101495305</name>
</gene>
<dbReference type="GO" id="GO:0003735">
    <property type="term" value="F:structural constituent of ribosome"/>
    <property type="evidence" value="ECO:0007669"/>
    <property type="project" value="InterPro"/>
</dbReference>
<dbReference type="NCBIfam" id="TIGR01169">
    <property type="entry name" value="rplA_bact"/>
    <property type="match status" value="1"/>
</dbReference>
<sequence length="351" mass="38344">MASSTTSSSLMLTHSTSTIINSQDYSSSHRSFPLRPLSRTFFLSPLVLKSSNLFHCSYQSRSSSHCFAASLAADVAETDEEENDSADDESSNATNTLVVSTKPKTGKAALLLKSDRVRSKRFLEIQKLREHKKEYDLKTAISLVKASAKAKFVETVEAHFRLNIDPKYNDQQLRATVSLPKGTGKTVKVAVLTQGEKFDEAKNAGADLVGGEDLIEQIKGGFMEFDKLIASPDMMPKVAILGKILGPRGLMPNPKAGTVTANIPQAIAEFKQGKVEYRADKTGIVHLPFGKADFLEEDLLTNLLAAIKSVETNKPSGAKGVYWKSAHICSAMGPSVRLNVKEMLDYRLQSE</sequence>
<dbReference type="InterPro" id="IPR005878">
    <property type="entry name" value="Ribosom_uL1_bac-type"/>
</dbReference>
<keyword evidence="8" id="KW-1185">Reference proteome</keyword>
<dbReference type="KEGG" id="cam:101495305"/>
<dbReference type="Pfam" id="PF00687">
    <property type="entry name" value="Ribosomal_L1"/>
    <property type="match status" value="1"/>
</dbReference>
<keyword evidence="5 7" id="KW-0687">Ribonucleoprotein</keyword>
<dbReference type="PROSITE" id="PS01199">
    <property type="entry name" value="RIBOSOMAL_L1"/>
    <property type="match status" value="1"/>
</dbReference>
<comment type="function">
    <text evidence="6">This protein binds directly to 23S ribosomal RNA.</text>
</comment>
<accession>A0A1S2Z256</accession>
<evidence type="ECO:0000256" key="6">
    <source>
        <dbReference type="ARBA" id="ARBA00057875"/>
    </source>
</evidence>
<dbReference type="InterPro" id="IPR028364">
    <property type="entry name" value="Ribosomal_uL1/biogenesis"/>
</dbReference>
<keyword evidence="2" id="KW-0699">rRNA-binding</keyword>
<keyword evidence="3" id="KW-0694">RNA-binding</keyword>
<dbReference type="Gene3D" id="3.40.50.790">
    <property type="match status" value="1"/>
</dbReference>
<evidence type="ECO:0000256" key="1">
    <source>
        <dbReference type="ARBA" id="ARBA00010531"/>
    </source>
</evidence>
<dbReference type="OrthoDB" id="1747252at2759"/>